<keyword evidence="2" id="KW-1185">Reference proteome</keyword>
<organism evidence="1 2">
    <name type="scientific">Araneus ventricosus</name>
    <name type="common">Orbweaver spider</name>
    <name type="synonym">Epeira ventricosa</name>
    <dbReference type="NCBI Taxonomy" id="182803"/>
    <lineage>
        <taxon>Eukaryota</taxon>
        <taxon>Metazoa</taxon>
        <taxon>Ecdysozoa</taxon>
        <taxon>Arthropoda</taxon>
        <taxon>Chelicerata</taxon>
        <taxon>Arachnida</taxon>
        <taxon>Araneae</taxon>
        <taxon>Araneomorphae</taxon>
        <taxon>Entelegynae</taxon>
        <taxon>Araneoidea</taxon>
        <taxon>Araneidae</taxon>
        <taxon>Araneus</taxon>
    </lineage>
</organism>
<sequence>MFQLYGPAASFNPAVIVAQEQYKVDNQIRGIPQSWTTFSSTSQKAALILPPFSVKPALVSTKTNTVAIKIQTNSHPITIVSTYSSPNQDLVLTL</sequence>
<dbReference type="InterPro" id="IPR036691">
    <property type="entry name" value="Endo/exonu/phosph_ase_sf"/>
</dbReference>
<evidence type="ECO:0000313" key="2">
    <source>
        <dbReference type="Proteomes" id="UP000499080"/>
    </source>
</evidence>
<dbReference type="Gene3D" id="3.60.10.10">
    <property type="entry name" value="Endonuclease/exonuclease/phosphatase"/>
    <property type="match status" value="1"/>
</dbReference>
<dbReference type="OrthoDB" id="6437148at2759"/>
<accession>A0A4Y2CXX1</accession>
<protein>
    <submittedName>
        <fullName evidence="1">Uncharacterized protein</fullName>
    </submittedName>
</protein>
<dbReference type="EMBL" id="BGPR01000252">
    <property type="protein sequence ID" value="GBM08145.1"/>
    <property type="molecule type" value="Genomic_DNA"/>
</dbReference>
<dbReference type="AlphaFoldDB" id="A0A4Y2CXX1"/>
<comment type="caution">
    <text evidence="1">The sequence shown here is derived from an EMBL/GenBank/DDBJ whole genome shotgun (WGS) entry which is preliminary data.</text>
</comment>
<proteinExistence type="predicted"/>
<reference evidence="1 2" key="1">
    <citation type="journal article" date="2019" name="Sci. Rep.">
        <title>Orb-weaving spider Araneus ventricosus genome elucidates the spidroin gene catalogue.</title>
        <authorList>
            <person name="Kono N."/>
            <person name="Nakamura H."/>
            <person name="Ohtoshi R."/>
            <person name="Moran D.A.P."/>
            <person name="Shinohara A."/>
            <person name="Yoshida Y."/>
            <person name="Fujiwara M."/>
            <person name="Mori M."/>
            <person name="Tomita M."/>
            <person name="Arakawa K."/>
        </authorList>
    </citation>
    <scope>NUCLEOTIDE SEQUENCE [LARGE SCALE GENOMIC DNA]</scope>
</reference>
<name>A0A4Y2CXX1_ARAVE</name>
<gene>
    <name evidence="1" type="ORF">AVEN_214475_1</name>
</gene>
<dbReference type="Proteomes" id="UP000499080">
    <property type="component" value="Unassembled WGS sequence"/>
</dbReference>
<evidence type="ECO:0000313" key="1">
    <source>
        <dbReference type="EMBL" id="GBM08145.1"/>
    </source>
</evidence>